<name>A0ABR2IPV5_9EUKA</name>
<feature type="region of interest" description="Disordered" evidence="1">
    <location>
        <begin position="168"/>
        <end position="194"/>
    </location>
</feature>
<reference evidence="3 4" key="1">
    <citation type="submission" date="2024-04" db="EMBL/GenBank/DDBJ databases">
        <title>Tritrichomonas musculus Genome.</title>
        <authorList>
            <person name="Alves-Ferreira E."/>
            <person name="Grigg M."/>
            <person name="Lorenzi H."/>
            <person name="Galac M."/>
        </authorList>
    </citation>
    <scope>NUCLEOTIDE SEQUENCE [LARGE SCALE GENOMIC DNA]</scope>
    <source>
        <strain evidence="3 4">EAF2021</strain>
    </source>
</reference>
<proteinExistence type="predicted"/>
<keyword evidence="4" id="KW-1185">Reference proteome</keyword>
<dbReference type="InterPro" id="IPR018845">
    <property type="entry name" value="Initiator-bd"/>
</dbReference>
<gene>
    <name evidence="3" type="ORF">M9Y10_011022</name>
</gene>
<accession>A0ABR2IPV5</accession>
<dbReference type="Proteomes" id="UP001470230">
    <property type="component" value="Unassembled WGS sequence"/>
</dbReference>
<evidence type="ECO:0000259" key="2">
    <source>
        <dbReference type="Pfam" id="PF10416"/>
    </source>
</evidence>
<evidence type="ECO:0000313" key="3">
    <source>
        <dbReference type="EMBL" id="KAK8865474.1"/>
    </source>
</evidence>
<dbReference type="Pfam" id="PF10416">
    <property type="entry name" value="IBD"/>
    <property type="match status" value="1"/>
</dbReference>
<feature type="domain" description="Initiator binding" evidence="2">
    <location>
        <begin position="26"/>
        <end position="150"/>
    </location>
</feature>
<sequence length="242" mass="28416">MNLNIGKSIEESSCIGVPIEEFLNKEDYDYYKKLKSTLSSQICRNCRNRRTESFNEVLLTIRYFVNRNTDEAWKRSLICGICWYKNYICLNIKQMSILLEKCRSSINGSFQRLYYSVLHNKQQTIKILIEAIPYFKKNRGLLHLWSVREQKMTAPVMTAFPFQMTKQIQKNETKSPKPKADKAKKDNLISITKPNNSINMNNKVQINSEPIKSDNNENTQQMHDLYVEIYSSEEILGKDNIF</sequence>
<evidence type="ECO:0000313" key="4">
    <source>
        <dbReference type="Proteomes" id="UP001470230"/>
    </source>
</evidence>
<organism evidence="3 4">
    <name type="scientific">Tritrichomonas musculus</name>
    <dbReference type="NCBI Taxonomy" id="1915356"/>
    <lineage>
        <taxon>Eukaryota</taxon>
        <taxon>Metamonada</taxon>
        <taxon>Parabasalia</taxon>
        <taxon>Tritrichomonadida</taxon>
        <taxon>Tritrichomonadidae</taxon>
        <taxon>Tritrichomonas</taxon>
    </lineage>
</organism>
<feature type="compositionally biased region" description="Basic and acidic residues" evidence="1">
    <location>
        <begin position="169"/>
        <end position="187"/>
    </location>
</feature>
<evidence type="ECO:0000256" key="1">
    <source>
        <dbReference type="SAM" id="MobiDB-lite"/>
    </source>
</evidence>
<protein>
    <recommendedName>
        <fullName evidence="2">Initiator binding domain-containing protein</fullName>
    </recommendedName>
</protein>
<dbReference type="EMBL" id="JAPFFF010000016">
    <property type="protein sequence ID" value="KAK8865474.1"/>
    <property type="molecule type" value="Genomic_DNA"/>
</dbReference>
<comment type="caution">
    <text evidence="3">The sequence shown here is derived from an EMBL/GenBank/DDBJ whole genome shotgun (WGS) entry which is preliminary data.</text>
</comment>